<proteinExistence type="predicted"/>
<dbReference type="Pfam" id="PF04371">
    <property type="entry name" value="PAD_porph"/>
    <property type="match status" value="1"/>
</dbReference>
<dbReference type="PANTHER" id="PTHR31377:SF0">
    <property type="entry name" value="AGMATINE DEIMINASE-RELATED"/>
    <property type="match status" value="1"/>
</dbReference>
<evidence type="ECO:0000313" key="2">
    <source>
        <dbReference type="EMBL" id="GAA3950453.1"/>
    </source>
</evidence>
<organism evidence="2 3">
    <name type="scientific">Allohahella marinimesophila</name>
    <dbReference type="NCBI Taxonomy" id="1054972"/>
    <lineage>
        <taxon>Bacteria</taxon>
        <taxon>Pseudomonadati</taxon>
        <taxon>Pseudomonadota</taxon>
        <taxon>Gammaproteobacteria</taxon>
        <taxon>Oceanospirillales</taxon>
        <taxon>Hahellaceae</taxon>
        <taxon>Allohahella</taxon>
    </lineage>
</organism>
<dbReference type="PANTHER" id="PTHR31377">
    <property type="entry name" value="AGMATINE DEIMINASE-RELATED"/>
    <property type="match status" value="1"/>
</dbReference>
<dbReference type="Proteomes" id="UP001501337">
    <property type="component" value="Unassembled WGS sequence"/>
</dbReference>
<keyword evidence="3" id="KW-1185">Reference proteome</keyword>
<evidence type="ECO:0000256" key="1">
    <source>
        <dbReference type="ARBA" id="ARBA00022801"/>
    </source>
</evidence>
<protein>
    <submittedName>
        <fullName evidence="2">Agmatine deiminase family protein</fullName>
    </submittedName>
</protein>
<dbReference type="EMBL" id="BAABBO010000001">
    <property type="protein sequence ID" value="GAA3950453.1"/>
    <property type="molecule type" value="Genomic_DNA"/>
</dbReference>
<name>A0ABP7NNS9_9GAMM</name>
<reference evidence="3" key="1">
    <citation type="journal article" date="2019" name="Int. J. Syst. Evol. Microbiol.">
        <title>The Global Catalogue of Microorganisms (GCM) 10K type strain sequencing project: providing services to taxonomists for standard genome sequencing and annotation.</title>
        <authorList>
            <consortium name="The Broad Institute Genomics Platform"/>
            <consortium name="The Broad Institute Genome Sequencing Center for Infectious Disease"/>
            <person name="Wu L."/>
            <person name="Ma J."/>
        </authorList>
    </citation>
    <scope>NUCLEOTIDE SEQUENCE [LARGE SCALE GENOMIC DNA]</scope>
    <source>
        <strain evidence="3">JCM 17555</strain>
    </source>
</reference>
<evidence type="ECO:0000313" key="3">
    <source>
        <dbReference type="Proteomes" id="UP001501337"/>
    </source>
</evidence>
<gene>
    <name evidence="2" type="ORF">GCM10022278_06940</name>
</gene>
<dbReference type="SUPFAM" id="SSF55909">
    <property type="entry name" value="Pentein"/>
    <property type="match status" value="1"/>
</dbReference>
<dbReference type="InterPro" id="IPR007466">
    <property type="entry name" value="Peptidyl-Arg-deiminase_porph"/>
</dbReference>
<accession>A0ABP7NNS9</accession>
<keyword evidence="1" id="KW-0378">Hydrolase</keyword>
<comment type="caution">
    <text evidence="2">The sequence shown here is derived from an EMBL/GenBank/DDBJ whole genome shotgun (WGS) entry which is preliminary data.</text>
</comment>
<dbReference type="Gene3D" id="3.75.10.10">
    <property type="entry name" value="L-arginine/glycine Amidinotransferase, Chain A"/>
    <property type="match status" value="1"/>
</dbReference>
<sequence length="345" mass="38568">MPAEWEPQSAVLLTWPHEQTDWHDQLELAHATFLQIALAVCRHQALIINCQSFEIIERIADELGAAGVDPRQVKLVHAPSNDTWVRDHGPITVYERLPGEQEPEAVLIDFQFNAWGGKFAAEKDNQLTTILHELDTFGMTQLHHVDYILEGGAIESNGAGTILTTTRCVTSATRNPEQTKTSVNKVFAKHFGCDTVHWLDHGYLAGDDTDGHIDTLARFYGERHICYVQCQDPEDEHKTALDAMEAQLQALRTIDHKPYELTPLPMVSPQFDDEGNRLPATYANFLIINDAVLLPTYNAPEDEEAIRIVGQCFPDREVIPIDCSVLITQGGSLHCVTMQLPEGVD</sequence>